<dbReference type="GO" id="GO:0005524">
    <property type="term" value="F:ATP binding"/>
    <property type="evidence" value="ECO:0007669"/>
    <property type="project" value="UniProtKB-KW"/>
</dbReference>
<dbReference type="Gene3D" id="3.90.1260.10">
    <property type="entry name" value="Argininosuccinate synthetase, chain A, domain 2"/>
    <property type="match status" value="1"/>
</dbReference>
<dbReference type="PANTHER" id="PTHR11587:SF2">
    <property type="entry name" value="ARGININOSUCCINATE SYNTHASE"/>
    <property type="match status" value="1"/>
</dbReference>
<accession>A0A0F9RNQ7</accession>
<name>A0A0F9RNQ7_9ZZZZ</name>
<dbReference type="InterPro" id="IPR014729">
    <property type="entry name" value="Rossmann-like_a/b/a_fold"/>
</dbReference>
<dbReference type="InterPro" id="IPR024074">
    <property type="entry name" value="AS_cat/multimer_dom_body"/>
</dbReference>
<dbReference type="Gene3D" id="1.20.5.470">
    <property type="entry name" value="Single helix bin"/>
    <property type="match status" value="1"/>
</dbReference>
<keyword evidence="6" id="KW-0028">Amino-acid biosynthesis</keyword>
<dbReference type="GO" id="GO:0000050">
    <property type="term" value="P:urea cycle"/>
    <property type="evidence" value="ECO:0007669"/>
    <property type="project" value="TreeGrafter"/>
</dbReference>
<dbReference type="FunFam" id="3.40.50.620:FF:000019">
    <property type="entry name" value="Argininosuccinate synthase"/>
    <property type="match status" value="1"/>
</dbReference>
<dbReference type="GO" id="GO:0004055">
    <property type="term" value="F:argininosuccinate synthase activity"/>
    <property type="evidence" value="ECO:0007669"/>
    <property type="project" value="UniProtKB-EC"/>
</dbReference>
<evidence type="ECO:0000256" key="6">
    <source>
        <dbReference type="ARBA" id="ARBA00022605"/>
    </source>
</evidence>
<feature type="domain" description="Arginosuccinate synthase-like N-terminal" evidence="9">
    <location>
        <begin position="13"/>
        <end position="177"/>
    </location>
</feature>
<dbReference type="InterPro" id="IPR023434">
    <property type="entry name" value="Arginosuc_synth_type_1_subfam"/>
</dbReference>
<dbReference type="Pfam" id="PF00764">
    <property type="entry name" value="Arginosuc_synth"/>
    <property type="match status" value="1"/>
</dbReference>
<comment type="caution">
    <text evidence="11">The sequence shown here is derived from an EMBL/GenBank/DDBJ whole genome shotgun (WGS) entry which is preliminary data.</text>
</comment>
<sequence>MNQLGPKKEMYEKILLMYSGGLDTSCMIKWLQEKYHSKIYTFTADLGQEFADPSRYEEIEEKAYNLGVVKHFKVDLKDKFVNEYVFPTIKANGLYQGVYPLSTAIGRPLIAIEAIKIAQQEKIEAIAHGCTGKGNDQIRFNVTISAYAPQIEVLMPLIEWEMGRSDELLYAQQHGIPIREENRKYSVDENLFGRSAECDILEHPEIEAPEDCNAWTKSPEESPDVPEYVDIDFEKGIPVKLNTKEMKGVELIRNLNYIGCKHGIGRVGHMEDRAIGLKSREVYEVPAALILIKAHKDLEKFVCTKHENSFKIMVDQRWTELVYEGLWVDPLRDALEAFINTINQKVTGKVRLKLYKGSANVVSRESPYGLYDLNLATYDTSSSFNQKYSYGFIPLWGLQSEIGFQVKNAMKSLNINDYKT</sequence>
<dbReference type="FunFam" id="3.90.1260.10:FF:000007">
    <property type="entry name" value="Argininosuccinate synthase"/>
    <property type="match status" value="1"/>
</dbReference>
<evidence type="ECO:0000256" key="5">
    <source>
        <dbReference type="ARBA" id="ARBA00022598"/>
    </source>
</evidence>
<comment type="subunit">
    <text evidence="2">Homotetramer.</text>
</comment>
<keyword evidence="5" id="KW-0436">Ligase</keyword>
<dbReference type="InterPro" id="IPR001518">
    <property type="entry name" value="Arginosuc_synth"/>
</dbReference>
<dbReference type="NCBIfam" id="TIGR00032">
    <property type="entry name" value="argG"/>
    <property type="match status" value="1"/>
</dbReference>
<evidence type="ECO:0000259" key="9">
    <source>
        <dbReference type="Pfam" id="PF00764"/>
    </source>
</evidence>
<keyword evidence="4" id="KW-0055">Arginine biosynthesis</keyword>
<gene>
    <name evidence="11" type="ORF">LCGC14_0951040</name>
</gene>
<keyword evidence="8" id="KW-0067">ATP-binding</keyword>
<keyword evidence="7" id="KW-0547">Nucleotide-binding</keyword>
<dbReference type="InterPro" id="IPR048268">
    <property type="entry name" value="Arginosuc_syn_C"/>
</dbReference>
<evidence type="ECO:0000256" key="2">
    <source>
        <dbReference type="ARBA" id="ARBA00011881"/>
    </source>
</evidence>
<dbReference type="CDD" id="cd01999">
    <property type="entry name" value="ASS"/>
    <property type="match status" value="1"/>
</dbReference>
<dbReference type="PROSITE" id="PS00565">
    <property type="entry name" value="ARGININOSUCCIN_SYN_2"/>
    <property type="match status" value="1"/>
</dbReference>
<evidence type="ECO:0000256" key="4">
    <source>
        <dbReference type="ARBA" id="ARBA00022571"/>
    </source>
</evidence>
<dbReference type="InterPro" id="IPR048267">
    <property type="entry name" value="Arginosuc_syn_N"/>
</dbReference>
<evidence type="ECO:0000256" key="1">
    <source>
        <dbReference type="ARBA" id="ARBA00004967"/>
    </source>
</evidence>
<dbReference type="PANTHER" id="PTHR11587">
    <property type="entry name" value="ARGININOSUCCINATE SYNTHASE"/>
    <property type="match status" value="1"/>
</dbReference>
<evidence type="ECO:0000256" key="3">
    <source>
        <dbReference type="ARBA" id="ARBA00012286"/>
    </source>
</evidence>
<dbReference type="AlphaFoldDB" id="A0A0F9RNQ7"/>
<evidence type="ECO:0000256" key="8">
    <source>
        <dbReference type="ARBA" id="ARBA00022840"/>
    </source>
</evidence>
<protein>
    <recommendedName>
        <fullName evidence="3">argininosuccinate synthase</fullName>
        <ecNumber evidence="3">6.3.4.5</ecNumber>
    </recommendedName>
</protein>
<dbReference type="EC" id="6.3.4.5" evidence="3"/>
<dbReference type="EMBL" id="LAZR01003384">
    <property type="protein sequence ID" value="KKN18908.1"/>
    <property type="molecule type" value="Genomic_DNA"/>
</dbReference>
<evidence type="ECO:0000313" key="11">
    <source>
        <dbReference type="EMBL" id="KKN18908.1"/>
    </source>
</evidence>
<dbReference type="HAMAP" id="MF_00005">
    <property type="entry name" value="Arg_succ_synth_type1"/>
    <property type="match status" value="1"/>
</dbReference>
<dbReference type="Gene3D" id="3.40.50.620">
    <property type="entry name" value="HUPs"/>
    <property type="match status" value="1"/>
</dbReference>
<feature type="domain" description="Arginosuccinate synthase C-terminal" evidence="10">
    <location>
        <begin position="185"/>
        <end position="401"/>
    </location>
</feature>
<comment type="pathway">
    <text evidence="1">Amino-acid biosynthesis; L-arginine biosynthesis; L-arginine from L-ornithine and carbamoyl phosphate: step 2/3.</text>
</comment>
<proteinExistence type="inferred from homology"/>
<dbReference type="GO" id="GO:0006526">
    <property type="term" value="P:L-arginine biosynthetic process"/>
    <property type="evidence" value="ECO:0007669"/>
    <property type="project" value="UniProtKB-UniPathway"/>
</dbReference>
<dbReference type="GO" id="GO:0000053">
    <property type="term" value="P:argininosuccinate metabolic process"/>
    <property type="evidence" value="ECO:0007669"/>
    <property type="project" value="TreeGrafter"/>
</dbReference>
<dbReference type="UniPathway" id="UPA00068">
    <property type="reaction ID" value="UER00113"/>
</dbReference>
<dbReference type="GO" id="GO:0005737">
    <property type="term" value="C:cytoplasm"/>
    <property type="evidence" value="ECO:0007669"/>
    <property type="project" value="TreeGrafter"/>
</dbReference>
<dbReference type="SUPFAM" id="SSF52402">
    <property type="entry name" value="Adenine nucleotide alpha hydrolases-like"/>
    <property type="match status" value="1"/>
</dbReference>
<dbReference type="InterPro" id="IPR018223">
    <property type="entry name" value="Arginosuc_synth_CS"/>
</dbReference>
<dbReference type="Pfam" id="PF20979">
    <property type="entry name" value="Arginosuc_syn_C"/>
    <property type="match status" value="1"/>
</dbReference>
<dbReference type="NCBIfam" id="NF001770">
    <property type="entry name" value="PRK00509.1"/>
    <property type="match status" value="1"/>
</dbReference>
<evidence type="ECO:0000259" key="10">
    <source>
        <dbReference type="Pfam" id="PF20979"/>
    </source>
</evidence>
<evidence type="ECO:0000256" key="7">
    <source>
        <dbReference type="ARBA" id="ARBA00022741"/>
    </source>
</evidence>
<dbReference type="SUPFAM" id="SSF69864">
    <property type="entry name" value="Argininosuccinate synthetase, C-terminal domain"/>
    <property type="match status" value="1"/>
</dbReference>
<organism evidence="11">
    <name type="scientific">marine sediment metagenome</name>
    <dbReference type="NCBI Taxonomy" id="412755"/>
    <lineage>
        <taxon>unclassified sequences</taxon>
        <taxon>metagenomes</taxon>
        <taxon>ecological metagenomes</taxon>
    </lineage>
</organism>
<reference evidence="11" key="1">
    <citation type="journal article" date="2015" name="Nature">
        <title>Complex archaea that bridge the gap between prokaryotes and eukaryotes.</title>
        <authorList>
            <person name="Spang A."/>
            <person name="Saw J.H."/>
            <person name="Jorgensen S.L."/>
            <person name="Zaremba-Niedzwiedzka K."/>
            <person name="Martijn J."/>
            <person name="Lind A.E."/>
            <person name="van Eijk R."/>
            <person name="Schleper C."/>
            <person name="Guy L."/>
            <person name="Ettema T.J."/>
        </authorList>
    </citation>
    <scope>NUCLEOTIDE SEQUENCE</scope>
</reference>